<proteinExistence type="predicted"/>
<feature type="compositionally biased region" description="Polar residues" evidence="1">
    <location>
        <begin position="36"/>
        <end position="47"/>
    </location>
</feature>
<evidence type="ECO:0000313" key="2">
    <source>
        <dbReference type="EMBL" id="CAH7688382.1"/>
    </source>
</evidence>
<accession>A0AAV0BM55</accession>
<name>A0AAV0BM55_PHAPC</name>
<dbReference type="Proteomes" id="UP001153365">
    <property type="component" value="Unassembled WGS sequence"/>
</dbReference>
<organism evidence="2 3">
    <name type="scientific">Phakopsora pachyrhizi</name>
    <name type="common">Asian soybean rust disease fungus</name>
    <dbReference type="NCBI Taxonomy" id="170000"/>
    <lineage>
        <taxon>Eukaryota</taxon>
        <taxon>Fungi</taxon>
        <taxon>Dikarya</taxon>
        <taxon>Basidiomycota</taxon>
        <taxon>Pucciniomycotina</taxon>
        <taxon>Pucciniomycetes</taxon>
        <taxon>Pucciniales</taxon>
        <taxon>Phakopsoraceae</taxon>
        <taxon>Phakopsora</taxon>
    </lineage>
</organism>
<gene>
    <name evidence="2" type="ORF">PPACK8108_LOCUS23346</name>
</gene>
<reference evidence="2" key="1">
    <citation type="submission" date="2022-06" db="EMBL/GenBank/DDBJ databases">
        <authorList>
            <consortium name="SYNGENTA / RWTH Aachen University"/>
        </authorList>
    </citation>
    <scope>NUCLEOTIDE SEQUENCE</scope>
</reference>
<dbReference type="AlphaFoldDB" id="A0AAV0BM55"/>
<evidence type="ECO:0000256" key="1">
    <source>
        <dbReference type="SAM" id="MobiDB-lite"/>
    </source>
</evidence>
<keyword evidence="3" id="KW-1185">Reference proteome</keyword>
<dbReference type="EMBL" id="CALTRL010005980">
    <property type="protein sequence ID" value="CAH7688382.1"/>
    <property type="molecule type" value="Genomic_DNA"/>
</dbReference>
<sequence length="88" mass="10048">MRLTGKSEWEATLQEEGRSDRAPAQEEDNQKDTEGSAGNLQADTHTNGPKKILENRLYQISTGLMVVLSEKKEPLYERVRSEEEENKK</sequence>
<evidence type="ECO:0000313" key="3">
    <source>
        <dbReference type="Proteomes" id="UP001153365"/>
    </source>
</evidence>
<protein>
    <submittedName>
        <fullName evidence="2">Uncharacterized protein</fullName>
    </submittedName>
</protein>
<feature type="region of interest" description="Disordered" evidence="1">
    <location>
        <begin position="1"/>
        <end position="52"/>
    </location>
</feature>
<comment type="caution">
    <text evidence="2">The sequence shown here is derived from an EMBL/GenBank/DDBJ whole genome shotgun (WGS) entry which is preliminary data.</text>
</comment>
<feature type="compositionally biased region" description="Basic and acidic residues" evidence="1">
    <location>
        <begin position="1"/>
        <end position="34"/>
    </location>
</feature>